<name>A0A418NP14_9SPHN</name>
<feature type="domain" description="Acyltransferase 3" evidence="2">
    <location>
        <begin position="34"/>
        <end position="326"/>
    </location>
</feature>
<sequence length="359" mass="39775">MTGKRRETRRLIQISAMSAMQTFMASKGNPEQYLSIHYLRGLAALMVVAVHCFTYGLVPVAQLSSVLWLKHGVALFFVISGFVMVTSTQGRRTDPRNFLLRRLVRIAPLYWAMTLAWSMVQQGWDGRQLAASLAFVPSLDPASGSVRSPVLEPGWTLNFEMFFYVIFALGLFLPERFRFWSVAAALVLITQAGTVIDLPPLAAFYTDGLLLLFVVGMAIARFDLRLPALWMAPAFIALILFSDSLPIWQGVFVPVTVIVLAARSLDGRLPRWRLPAMLGDASYSLYLSHLFVLQFGKIFIAPYLPGPLVFALMIAGACVLALLVYRTVEVPASAWGRSRLTHRTKVAVEQAPEPGPVPS</sequence>
<gene>
    <name evidence="3" type="ORF">D2V07_15580</name>
</gene>
<dbReference type="PANTHER" id="PTHR23028:SF131">
    <property type="entry name" value="BLR2367 PROTEIN"/>
    <property type="match status" value="1"/>
</dbReference>
<dbReference type="Proteomes" id="UP000286576">
    <property type="component" value="Unassembled WGS sequence"/>
</dbReference>
<feature type="transmembrane region" description="Helical" evidence="1">
    <location>
        <begin position="42"/>
        <end position="61"/>
    </location>
</feature>
<keyword evidence="1" id="KW-0812">Transmembrane</keyword>
<dbReference type="AlphaFoldDB" id="A0A418NP14"/>
<accession>A0A418NP14</accession>
<comment type="caution">
    <text evidence="3">The sequence shown here is derived from an EMBL/GenBank/DDBJ whole genome shotgun (WGS) entry which is preliminary data.</text>
</comment>
<reference evidence="3 4" key="1">
    <citation type="submission" date="2018-08" db="EMBL/GenBank/DDBJ databases">
        <title>Erythrobacter zhengii sp.nov., a bacterium isolated from deep-sea sediment.</title>
        <authorList>
            <person name="Fang C."/>
            <person name="Wu Y.-H."/>
            <person name="Sun C."/>
            <person name="Wang H."/>
            <person name="Cheng H."/>
            <person name="Meng F.-X."/>
            <person name="Wang C.-S."/>
            <person name="Xu X.-W."/>
        </authorList>
    </citation>
    <scope>NUCLEOTIDE SEQUENCE [LARGE SCALE GENOMIC DNA]</scope>
    <source>
        <strain evidence="3 4">V18</strain>
    </source>
</reference>
<feature type="transmembrane region" description="Helical" evidence="1">
    <location>
        <begin position="155"/>
        <end position="172"/>
    </location>
</feature>
<dbReference type="GO" id="GO:0000271">
    <property type="term" value="P:polysaccharide biosynthetic process"/>
    <property type="evidence" value="ECO:0007669"/>
    <property type="project" value="TreeGrafter"/>
</dbReference>
<dbReference type="GO" id="GO:0016020">
    <property type="term" value="C:membrane"/>
    <property type="evidence" value="ECO:0007669"/>
    <property type="project" value="TreeGrafter"/>
</dbReference>
<dbReference type="Pfam" id="PF01757">
    <property type="entry name" value="Acyl_transf_3"/>
    <property type="match status" value="1"/>
</dbReference>
<keyword evidence="1" id="KW-0472">Membrane</keyword>
<evidence type="ECO:0000256" key="1">
    <source>
        <dbReference type="SAM" id="Phobius"/>
    </source>
</evidence>
<dbReference type="InterPro" id="IPR002656">
    <property type="entry name" value="Acyl_transf_3_dom"/>
</dbReference>
<feature type="transmembrane region" description="Helical" evidence="1">
    <location>
        <begin position="179"/>
        <end position="196"/>
    </location>
</feature>
<feature type="transmembrane region" description="Helical" evidence="1">
    <location>
        <begin position="202"/>
        <end position="219"/>
    </location>
</feature>
<evidence type="ECO:0000259" key="2">
    <source>
        <dbReference type="Pfam" id="PF01757"/>
    </source>
</evidence>
<dbReference type="GO" id="GO:0016747">
    <property type="term" value="F:acyltransferase activity, transferring groups other than amino-acyl groups"/>
    <property type="evidence" value="ECO:0007669"/>
    <property type="project" value="InterPro"/>
</dbReference>
<evidence type="ECO:0000313" key="3">
    <source>
        <dbReference type="EMBL" id="RIV83900.1"/>
    </source>
</evidence>
<protein>
    <submittedName>
        <fullName evidence="3">Acyltransferase</fullName>
    </submittedName>
</protein>
<keyword evidence="3" id="KW-0808">Transferase</keyword>
<feature type="transmembrane region" description="Helical" evidence="1">
    <location>
        <begin position="310"/>
        <end position="328"/>
    </location>
</feature>
<organism evidence="3 4">
    <name type="scientific">Aurantiacibacter zhengii</name>
    <dbReference type="NCBI Taxonomy" id="2307003"/>
    <lineage>
        <taxon>Bacteria</taxon>
        <taxon>Pseudomonadati</taxon>
        <taxon>Pseudomonadota</taxon>
        <taxon>Alphaproteobacteria</taxon>
        <taxon>Sphingomonadales</taxon>
        <taxon>Erythrobacteraceae</taxon>
        <taxon>Aurantiacibacter</taxon>
    </lineage>
</organism>
<keyword evidence="3" id="KW-0012">Acyltransferase</keyword>
<feature type="transmembrane region" description="Helical" evidence="1">
    <location>
        <begin position="99"/>
        <end position="120"/>
    </location>
</feature>
<dbReference type="PANTHER" id="PTHR23028">
    <property type="entry name" value="ACETYLTRANSFERASE"/>
    <property type="match status" value="1"/>
</dbReference>
<proteinExistence type="predicted"/>
<dbReference type="EMBL" id="QXFL01000008">
    <property type="protein sequence ID" value="RIV83900.1"/>
    <property type="molecule type" value="Genomic_DNA"/>
</dbReference>
<keyword evidence="4" id="KW-1185">Reference proteome</keyword>
<feature type="transmembrane region" description="Helical" evidence="1">
    <location>
        <begin position="224"/>
        <end position="241"/>
    </location>
</feature>
<feature type="transmembrane region" description="Helical" evidence="1">
    <location>
        <begin position="67"/>
        <end position="87"/>
    </location>
</feature>
<dbReference type="InterPro" id="IPR050879">
    <property type="entry name" value="Acyltransferase_3"/>
</dbReference>
<evidence type="ECO:0000313" key="4">
    <source>
        <dbReference type="Proteomes" id="UP000286576"/>
    </source>
</evidence>
<keyword evidence="1" id="KW-1133">Transmembrane helix</keyword>